<keyword evidence="5" id="KW-0808">Transferase</keyword>
<dbReference type="PRINTS" id="PR00799">
    <property type="entry name" value="TRANSAMINASE"/>
</dbReference>
<protein>
    <recommendedName>
        <fullName evidence="7">Aminotransferase class I/classII large domain-containing protein</fullName>
    </recommendedName>
</protein>
<dbReference type="InterPro" id="IPR015422">
    <property type="entry name" value="PyrdxlP-dep_Trfase_small"/>
</dbReference>
<comment type="subunit">
    <text evidence="3">Homodimer.</text>
</comment>
<sequence>MAYHPFGRIPEGQLETLNSLQDEYARDTDAGKISLMSGVYRTELGQPFVLPAVKAARKRLCDDPLWNHEYPASHLGSERFRRLSEALFFGENSLPLQEGRIASMQCLGASGACHMGAVFVHGLYAPFRDGEPATIYIPEQTWVNHCNVFRHVGWKTHSLPWYSPGLASLDMSSLVEAIEALPPRSVIVLQTAGNNPTGCDPSPDQWRTLAQVFARGQHLAFLDAAYPGFVTGDVEADCEPVRVLAAANVPVVLAATFGKSFGLYGERVGLLSVTLPGRDVARRAEDHMKLLARAETGAQPAFGAALVEMILSEPELRGSWRDSLARMAAELRRRRTLLRAELEALGTPGRWDGITRQVGMFL</sequence>
<dbReference type="InterPro" id="IPR015424">
    <property type="entry name" value="PyrdxlP-dep_Trfase"/>
</dbReference>
<dbReference type="GO" id="GO:0006520">
    <property type="term" value="P:amino acid metabolic process"/>
    <property type="evidence" value="ECO:0007669"/>
    <property type="project" value="InterPro"/>
</dbReference>
<evidence type="ECO:0000256" key="4">
    <source>
        <dbReference type="ARBA" id="ARBA00022576"/>
    </source>
</evidence>
<evidence type="ECO:0000259" key="7">
    <source>
        <dbReference type="Pfam" id="PF00155"/>
    </source>
</evidence>
<evidence type="ECO:0000313" key="8">
    <source>
        <dbReference type="EMBL" id="KAG5927428.1"/>
    </source>
</evidence>
<dbReference type="GO" id="GO:0030170">
    <property type="term" value="F:pyridoxal phosphate binding"/>
    <property type="evidence" value="ECO:0007669"/>
    <property type="project" value="InterPro"/>
</dbReference>
<dbReference type="InterPro" id="IPR015421">
    <property type="entry name" value="PyrdxlP-dep_Trfase_major"/>
</dbReference>
<dbReference type="Gene3D" id="3.90.1150.10">
    <property type="entry name" value="Aspartate Aminotransferase, domain 1"/>
    <property type="match status" value="1"/>
</dbReference>
<reference evidence="8" key="1">
    <citation type="journal article" date="2020" name="bioRxiv">
        <title>Whole genome comparisons of ergot fungi reveals the divergence and evolution of species within the genus Claviceps are the result of varying mechanisms driving genome evolution and host range expansion.</title>
        <authorList>
            <person name="Wyka S.A."/>
            <person name="Mondo S.J."/>
            <person name="Liu M."/>
            <person name="Dettman J."/>
            <person name="Nalam V."/>
            <person name="Broders K.D."/>
        </authorList>
    </citation>
    <scope>NUCLEOTIDE SEQUENCE</scope>
    <source>
        <strain evidence="8">CCC 489</strain>
    </source>
</reference>
<name>A0A8K0JB74_9HYPO</name>
<dbReference type="InterPro" id="IPR000796">
    <property type="entry name" value="Asp_trans"/>
</dbReference>
<dbReference type="AlphaFoldDB" id="A0A8K0JB74"/>
<dbReference type="PANTHER" id="PTHR11879">
    <property type="entry name" value="ASPARTATE AMINOTRANSFERASE"/>
    <property type="match status" value="1"/>
</dbReference>
<evidence type="ECO:0000256" key="1">
    <source>
        <dbReference type="ARBA" id="ARBA00001933"/>
    </source>
</evidence>
<keyword evidence="9" id="KW-1185">Reference proteome</keyword>
<evidence type="ECO:0000313" key="9">
    <source>
        <dbReference type="Proteomes" id="UP000811619"/>
    </source>
</evidence>
<dbReference type="Gene3D" id="3.40.640.10">
    <property type="entry name" value="Type I PLP-dependent aspartate aminotransferase-like (Major domain)"/>
    <property type="match status" value="1"/>
</dbReference>
<gene>
    <name evidence="8" type="ORF">E4U42_002263</name>
</gene>
<dbReference type="OrthoDB" id="6752799at2759"/>
<keyword evidence="4" id="KW-0032">Aminotransferase</keyword>
<accession>A0A8K0JB74</accession>
<comment type="caution">
    <text evidence="8">The sequence shown here is derived from an EMBL/GenBank/DDBJ whole genome shotgun (WGS) entry which is preliminary data.</text>
</comment>
<dbReference type="Proteomes" id="UP000811619">
    <property type="component" value="Unassembled WGS sequence"/>
</dbReference>
<comment type="similarity">
    <text evidence="2">Belongs to the class-I pyridoxal-phosphate-dependent aminotransferase family.</text>
</comment>
<dbReference type="Pfam" id="PF00155">
    <property type="entry name" value="Aminotran_1_2"/>
    <property type="match status" value="1"/>
</dbReference>
<comment type="cofactor">
    <cofactor evidence="1">
        <name>pyridoxal 5'-phosphate</name>
        <dbReference type="ChEBI" id="CHEBI:597326"/>
    </cofactor>
</comment>
<dbReference type="EMBL" id="SRPY01000182">
    <property type="protein sequence ID" value="KAG5927428.1"/>
    <property type="molecule type" value="Genomic_DNA"/>
</dbReference>
<organism evidence="8 9">
    <name type="scientific">Claviceps africana</name>
    <dbReference type="NCBI Taxonomy" id="83212"/>
    <lineage>
        <taxon>Eukaryota</taxon>
        <taxon>Fungi</taxon>
        <taxon>Dikarya</taxon>
        <taxon>Ascomycota</taxon>
        <taxon>Pezizomycotina</taxon>
        <taxon>Sordariomycetes</taxon>
        <taxon>Hypocreomycetidae</taxon>
        <taxon>Hypocreales</taxon>
        <taxon>Clavicipitaceae</taxon>
        <taxon>Claviceps</taxon>
    </lineage>
</organism>
<evidence type="ECO:0000256" key="5">
    <source>
        <dbReference type="ARBA" id="ARBA00022679"/>
    </source>
</evidence>
<evidence type="ECO:0000256" key="3">
    <source>
        <dbReference type="ARBA" id="ARBA00011738"/>
    </source>
</evidence>
<dbReference type="CDD" id="cd00609">
    <property type="entry name" value="AAT_like"/>
    <property type="match status" value="1"/>
</dbReference>
<feature type="domain" description="Aminotransferase class I/classII large" evidence="7">
    <location>
        <begin position="32"/>
        <end position="362"/>
    </location>
</feature>
<evidence type="ECO:0000256" key="2">
    <source>
        <dbReference type="ARBA" id="ARBA00007441"/>
    </source>
</evidence>
<evidence type="ECO:0000256" key="6">
    <source>
        <dbReference type="ARBA" id="ARBA00022898"/>
    </source>
</evidence>
<dbReference type="PANTHER" id="PTHR11879:SF55">
    <property type="entry name" value="GLUTAMATE OXALOACETATE TRANSAMINASE 1, ISOFORM B"/>
    <property type="match status" value="1"/>
</dbReference>
<dbReference type="SUPFAM" id="SSF53383">
    <property type="entry name" value="PLP-dependent transferases"/>
    <property type="match status" value="1"/>
</dbReference>
<proteinExistence type="inferred from homology"/>
<keyword evidence="6" id="KW-0663">Pyridoxal phosphate</keyword>
<dbReference type="GO" id="GO:0004069">
    <property type="term" value="F:L-aspartate:2-oxoglutarate aminotransferase activity"/>
    <property type="evidence" value="ECO:0007669"/>
    <property type="project" value="TreeGrafter"/>
</dbReference>
<dbReference type="InterPro" id="IPR004839">
    <property type="entry name" value="Aminotransferase_I/II_large"/>
</dbReference>